<name>A0ABP7E3P8_9SPHN</name>
<keyword evidence="3" id="KW-1185">Reference proteome</keyword>
<evidence type="ECO:0000256" key="1">
    <source>
        <dbReference type="SAM" id="Phobius"/>
    </source>
</evidence>
<proteinExistence type="predicted"/>
<sequence>MRIYPAFIVASLLSIYVLGTLVEAQISGALPKAISKIALLRQPDYYPGQFPGLEHYPLLNGAMWTIAYEFRCYLLVFVLGICGVLRKPGVMMAITLIALGLFATSGIEPVATLLAKCGGHDAIKLLIGDPVQVVRLTSAFLVGACLWVRGDGRTPTIHGNVAAVSAIAMVVIIVAVPAMGEVAILTLGAVGLFWVSFRADLGVLQTINDRWDISYGTYLYGWPIATYIRWAYPLIDPWTLAACTVPLALLAGALSWHLIEAPTKNVELFKRLTLRQRRSLVG</sequence>
<gene>
    <name evidence="2" type="ORF">GCM10022268_23290</name>
</gene>
<evidence type="ECO:0000313" key="3">
    <source>
        <dbReference type="Proteomes" id="UP001500523"/>
    </source>
</evidence>
<reference evidence="3" key="1">
    <citation type="journal article" date="2019" name="Int. J. Syst. Evol. Microbiol.">
        <title>The Global Catalogue of Microorganisms (GCM) 10K type strain sequencing project: providing services to taxonomists for standard genome sequencing and annotation.</title>
        <authorList>
            <consortium name="The Broad Institute Genomics Platform"/>
            <consortium name="The Broad Institute Genome Sequencing Center for Infectious Disease"/>
            <person name="Wu L."/>
            <person name="Ma J."/>
        </authorList>
    </citation>
    <scope>NUCLEOTIDE SEQUENCE [LARGE SCALE GENOMIC DNA]</scope>
    <source>
        <strain evidence="3">JCM 17498</strain>
    </source>
</reference>
<feature type="transmembrane region" description="Helical" evidence="1">
    <location>
        <begin position="238"/>
        <end position="259"/>
    </location>
</feature>
<comment type="caution">
    <text evidence="2">The sequence shown here is derived from an EMBL/GenBank/DDBJ whole genome shotgun (WGS) entry which is preliminary data.</text>
</comment>
<feature type="transmembrane region" description="Helical" evidence="1">
    <location>
        <begin position="62"/>
        <end position="85"/>
    </location>
</feature>
<feature type="transmembrane region" description="Helical" evidence="1">
    <location>
        <begin position="133"/>
        <end position="150"/>
    </location>
</feature>
<keyword evidence="1" id="KW-0472">Membrane</keyword>
<evidence type="ECO:0000313" key="2">
    <source>
        <dbReference type="EMBL" id="GAA3713863.1"/>
    </source>
</evidence>
<organism evidence="2 3">
    <name type="scientific">Sphingomonas cynarae</name>
    <dbReference type="NCBI Taxonomy" id="930197"/>
    <lineage>
        <taxon>Bacteria</taxon>
        <taxon>Pseudomonadati</taxon>
        <taxon>Pseudomonadota</taxon>
        <taxon>Alphaproteobacteria</taxon>
        <taxon>Sphingomonadales</taxon>
        <taxon>Sphingomonadaceae</taxon>
        <taxon>Sphingomonas</taxon>
    </lineage>
</organism>
<feature type="transmembrane region" description="Helical" evidence="1">
    <location>
        <begin position="182"/>
        <end position="201"/>
    </location>
</feature>
<dbReference type="Proteomes" id="UP001500523">
    <property type="component" value="Unassembled WGS sequence"/>
</dbReference>
<dbReference type="EMBL" id="BAABBF010000005">
    <property type="protein sequence ID" value="GAA3713863.1"/>
    <property type="molecule type" value="Genomic_DNA"/>
</dbReference>
<keyword evidence="1" id="KW-1133">Transmembrane helix</keyword>
<accession>A0ABP7E3P8</accession>
<evidence type="ECO:0008006" key="4">
    <source>
        <dbReference type="Google" id="ProtNLM"/>
    </source>
</evidence>
<feature type="transmembrane region" description="Helical" evidence="1">
    <location>
        <begin position="92"/>
        <end position="113"/>
    </location>
</feature>
<keyword evidence="1" id="KW-0812">Transmembrane</keyword>
<protein>
    <recommendedName>
        <fullName evidence="4">Acyltransferase</fullName>
    </recommendedName>
</protein>